<accession>A0A0B6YHL9</accession>
<dbReference type="AlphaFoldDB" id="A0A0B6YHL9"/>
<gene>
    <name evidence="2" type="primary">ORF25807</name>
</gene>
<proteinExistence type="predicted"/>
<evidence type="ECO:0000256" key="1">
    <source>
        <dbReference type="SAM" id="MobiDB-lite"/>
    </source>
</evidence>
<protein>
    <submittedName>
        <fullName evidence="2">Uncharacterized protein</fullName>
    </submittedName>
</protein>
<feature type="non-terminal residue" evidence="2">
    <location>
        <position position="1"/>
    </location>
</feature>
<dbReference type="EMBL" id="HACG01008827">
    <property type="protein sequence ID" value="CEK55692.1"/>
    <property type="molecule type" value="Transcribed_RNA"/>
</dbReference>
<sequence>ENDVLLTAMPVHDLETSSPNEVNISKAHVDEIQHQSVLLSSMDDSVIPFELNEKLVVGAVGQKTSEPVVTDANAIYGKGERLSIPRIGDLNSKGIETIATEKTNKVEEVTTRKPNNEFSDWENWDNSAFDYYDDNDDSNDREVKKNKTVVEKSTRINSVTSPSKPSDVVNDVAE</sequence>
<name>A0A0B6YHL9_9EUPU</name>
<evidence type="ECO:0000313" key="2">
    <source>
        <dbReference type="EMBL" id="CEK55692.1"/>
    </source>
</evidence>
<feature type="non-terminal residue" evidence="2">
    <location>
        <position position="174"/>
    </location>
</feature>
<feature type="compositionally biased region" description="Polar residues" evidence="1">
    <location>
        <begin position="155"/>
        <end position="164"/>
    </location>
</feature>
<organism evidence="2">
    <name type="scientific">Arion vulgaris</name>
    <dbReference type="NCBI Taxonomy" id="1028688"/>
    <lineage>
        <taxon>Eukaryota</taxon>
        <taxon>Metazoa</taxon>
        <taxon>Spiralia</taxon>
        <taxon>Lophotrochozoa</taxon>
        <taxon>Mollusca</taxon>
        <taxon>Gastropoda</taxon>
        <taxon>Heterobranchia</taxon>
        <taxon>Euthyneura</taxon>
        <taxon>Panpulmonata</taxon>
        <taxon>Eupulmonata</taxon>
        <taxon>Stylommatophora</taxon>
        <taxon>Helicina</taxon>
        <taxon>Arionoidea</taxon>
        <taxon>Arionidae</taxon>
        <taxon>Arion</taxon>
    </lineage>
</organism>
<feature type="region of interest" description="Disordered" evidence="1">
    <location>
        <begin position="154"/>
        <end position="174"/>
    </location>
</feature>
<reference evidence="2" key="1">
    <citation type="submission" date="2014-12" db="EMBL/GenBank/DDBJ databases">
        <title>Insight into the proteome of Arion vulgaris.</title>
        <authorList>
            <person name="Aradska J."/>
            <person name="Bulat T."/>
            <person name="Smidak R."/>
            <person name="Sarate P."/>
            <person name="Gangsoo J."/>
            <person name="Sialana F."/>
            <person name="Bilban M."/>
            <person name="Lubec G."/>
        </authorList>
    </citation>
    <scope>NUCLEOTIDE SEQUENCE</scope>
    <source>
        <tissue evidence="2">Skin</tissue>
    </source>
</reference>